<organism evidence="2 3">
    <name type="scientific">Talaromyces atroroseus</name>
    <dbReference type="NCBI Taxonomy" id="1441469"/>
    <lineage>
        <taxon>Eukaryota</taxon>
        <taxon>Fungi</taxon>
        <taxon>Dikarya</taxon>
        <taxon>Ascomycota</taxon>
        <taxon>Pezizomycotina</taxon>
        <taxon>Eurotiomycetes</taxon>
        <taxon>Eurotiomycetidae</taxon>
        <taxon>Eurotiales</taxon>
        <taxon>Trichocomaceae</taxon>
        <taxon>Talaromyces</taxon>
        <taxon>Talaromyces sect. Trachyspermi</taxon>
    </lineage>
</organism>
<dbReference type="GO" id="GO:0016491">
    <property type="term" value="F:oxidoreductase activity"/>
    <property type="evidence" value="ECO:0007669"/>
    <property type="project" value="InterPro"/>
</dbReference>
<reference evidence="2 3" key="1">
    <citation type="submission" date="2015-06" db="EMBL/GenBank/DDBJ databases">
        <title>Talaromyces atroroseus IBT 11181 draft genome.</title>
        <authorList>
            <person name="Rasmussen K.B."/>
            <person name="Rasmussen S."/>
            <person name="Petersen B."/>
            <person name="Sicheritz-Ponten T."/>
            <person name="Mortensen U.H."/>
            <person name="Thrane U."/>
        </authorList>
    </citation>
    <scope>NUCLEOTIDE SEQUENCE [LARGE SCALE GENOMIC DNA]</scope>
    <source>
        <strain evidence="2 3">IBT 11181</strain>
    </source>
</reference>
<dbReference type="SMART" id="SM00829">
    <property type="entry name" value="PKS_ER"/>
    <property type="match status" value="1"/>
</dbReference>
<dbReference type="SUPFAM" id="SSF51735">
    <property type="entry name" value="NAD(P)-binding Rossmann-fold domains"/>
    <property type="match status" value="1"/>
</dbReference>
<dbReference type="Pfam" id="PF08240">
    <property type="entry name" value="ADH_N"/>
    <property type="match status" value="1"/>
</dbReference>
<name>A0A225B399_TALAT</name>
<keyword evidence="3" id="KW-1185">Reference proteome</keyword>
<evidence type="ECO:0000259" key="1">
    <source>
        <dbReference type="SMART" id="SM00829"/>
    </source>
</evidence>
<dbReference type="InterPro" id="IPR013154">
    <property type="entry name" value="ADH-like_N"/>
</dbReference>
<dbReference type="InterPro" id="IPR013149">
    <property type="entry name" value="ADH-like_C"/>
</dbReference>
<dbReference type="OrthoDB" id="449487at2759"/>
<dbReference type="Gene3D" id="3.90.180.10">
    <property type="entry name" value="Medium-chain alcohol dehydrogenases, catalytic domain"/>
    <property type="match status" value="1"/>
</dbReference>
<dbReference type="InterPro" id="IPR011032">
    <property type="entry name" value="GroES-like_sf"/>
</dbReference>
<dbReference type="PRINTS" id="PR00420">
    <property type="entry name" value="RNGMNOXGNASE"/>
</dbReference>
<gene>
    <name evidence="2" type="ORF">UA08_03217</name>
</gene>
<dbReference type="RefSeq" id="XP_020121416.1">
    <property type="nucleotide sequence ID" value="XM_020265493.1"/>
</dbReference>
<dbReference type="SUPFAM" id="SSF50129">
    <property type="entry name" value="GroES-like"/>
    <property type="match status" value="1"/>
</dbReference>
<dbReference type="InterPro" id="IPR020843">
    <property type="entry name" value="ER"/>
</dbReference>
<sequence length="820" mass="89392">MGEFHPKFRVLIAGAGIAGLATAIALARISDIPHLDIQLYEQAPELTEIGASIALSPNGMRTLEKLGVHNALTDEVGYRGPSGIPQIFRRTLADYTPSHWKTNQVVSVDTHVNVPDPRHHTTRFHRGHLHAALLEHVPRESIHLGKKLARAVASDDEVVLHFEDGTEAHGDLLIGADGIKSKTRQSFFPGYKLRFSGKVFARSTFDASLIEGKVPGLGANSLHWWGPKDNFFASRLGKGQFTTVGAYEDGRSLEELEKEVAWDQLGNVQLLREKYKDWNPTVKALTELTPYSRLYPNYAGDALPTWVPSPRVTLVGDAAHTHGGAFTAGGSLALDDSFALALALKYVFSVEKPPVITSVSIKRALELYDQTRRPHTTKLLTIVHGQINGKPPVSSSPEEEDSALIARMRNRPDTVWLSEHDVAKTFQQISDLVPTLNARVFRNEGCPYNHITMQNAIFLKPIDGKPGKPGQVYYPIIRKTISQPTVQDSELLIKLTAAALNHRDLFLRQHLYPGLSFDTPLLADGVGTVVELGPGVKDQSWKGKRVILNPGTGWKDDPDGPEDPTGYKIMGGTKFDARGTLQEYVVVDESEVEEAPTHLSDAEAAALPLTGLTAWRALITNTGDRNSSKNAAVLITGIGGGVALMALQYAVERGVSVYVTSSSQEKIDKALELGAKNGVNYKEDDWEKKLLSQLPPGKSAFDAIVDGAGGNIIEKGVKLLKAGGVIAVYGMTVAPKMNFVAQAFLKNITVRGSTMGSRKEFKDMVEFVKSHQIHPVVSRVLRTNLDDITGIDALFDDMKTGKQFGKLVIEFGEGGAESKL</sequence>
<proteinExistence type="predicted"/>
<dbReference type="InterPro" id="IPR036291">
    <property type="entry name" value="NAD(P)-bd_dom_sf"/>
</dbReference>
<comment type="caution">
    <text evidence="2">The sequence shown here is derived from an EMBL/GenBank/DDBJ whole genome shotgun (WGS) entry which is preliminary data.</text>
</comment>
<dbReference type="FunFam" id="3.40.50.720:FF:000481">
    <property type="entry name" value="Alcohol dehydrogenase, variant"/>
    <property type="match status" value="1"/>
</dbReference>
<dbReference type="Gene3D" id="3.50.50.60">
    <property type="entry name" value="FAD/NAD(P)-binding domain"/>
    <property type="match status" value="1"/>
</dbReference>
<protein>
    <recommendedName>
        <fullName evidence="1">Enoyl reductase (ER) domain-containing protein</fullName>
    </recommendedName>
</protein>
<accession>A0A225B399</accession>
<dbReference type="PANTHER" id="PTHR45033">
    <property type="match status" value="1"/>
</dbReference>
<dbReference type="Proteomes" id="UP000214365">
    <property type="component" value="Unassembled WGS sequence"/>
</dbReference>
<dbReference type="Gene3D" id="3.40.50.720">
    <property type="entry name" value="NAD(P)-binding Rossmann-like Domain"/>
    <property type="match status" value="1"/>
</dbReference>
<dbReference type="AlphaFoldDB" id="A0A225B399"/>
<dbReference type="GeneID" id="31002972"/>
<evidence type="ECO:0000313" key="3">
    <source>
        <dbReference type="Proteomes" id="UP000214365"/>
    </source>
</evidence>
<dbReference type="InterPro" id="IPR036188">
    <property type="entry name" value="FAD/NAD-bd_sf"/>
</dbReference>
<dbReference type="EMBL" id="LFMY01000004">
    <property type="protein sequence ID" value="OKL61295.1"/>
    <property type="molecule type" value="Genomic_DNA"/>
</dbReference>
<dbReference type="InterPro" id="IPR052711">
    <property type="entry name" value="Zinc_ADH-like"/>
</dbReference>
<evidence type="ECO:0000313" key="2">
    <source>
        <dbReference type="EMBL" id="OKL61295.1"/>
    </source>
</evidence>
<feature type="domain" description="Enoyl reductase (ER)" evidence="1">
    <location>
        <begin position="467"/>
        <end position="809"/>
    </location>
</feature>
<dbReference type="PANTHER" id="PTHR45033:SF3">
    <property type="entry name" value="DEHYDROGENASE, PUTATIVE (AFU_ORTHOLOGUE AFUA_2G13270)-RELATED"/>
    <property type="match status" value="1"/>
</dbReference>
<dbReference type="SUPFAM" id="SSF51905">
    <property type="entry name" value="FAD/NAD(P)-binding domain"/>
    <property type="match status" value="1"/>
</dbReference>
<dbReference type="STRING" id="1441469.A0A225B399"/>
<dbReference type="Pfam" id="PF00107">
    <property type="entry name" value="ADH_zinc_N"/>
    <property type="match status" value="1"/>
</dbReference>